<proteinExistence type="inferred from homology"/>
<evidence type="ECO:0000256" key="2">
    <source>
        <dbReference type="ARBA" id="ARBA00022649"/>
    </source>
</evidence>
<evidence type="ECO:0000313" key="8">
    <source>
        <dbReference type="EMBL" id="GCE58179.1"/>
    </source>
</evidence>
<evidence type="ECO:0000313" key="9">
    <source>
        <dbReference type="Proteomes" id="UP000289660"/>
    </source>
</evidence>
<dbReference type="InterPro" id="IPR012933">
    <property type="entry name" value="HicA_mRNA_interferase"/>
</dbReference>
<sequence length="48" mass="5417">MPLKPLSYREIKRKLEAAGFEVISQKGSHVKFAKDTPEGKMTRIVTSL</sequence>
<dbReference type="RefSeq" id="WP_072319654.1">
    <property type="nucleotide sequence ID" value="NZ_BIFY01000001.1"/>
</dbReference>
<dbReference type="GO" id="GO:0016787">
    <property type="term" value="F:hydrolase activity"/>
    <property type="evidence" value="ECO:0007669"/>
    <property type="project" value="UniProtKB-KW"/>
</dbReference>
<dbReference type="Pfam" id="PF07927">
    <property type="entry name" value="HicA_toxin"/>
    <property type="match status" value="1"/>
</dbReference>
<dbReference type="GO" id="GO:0004519">
    <property type="term" value="F:endonuclease activity"/>
    <property type="evidence" value="ECO:0007669"/>
    <property type="project" value="UniProtKB-KW"/>
</dbReference>
<dbReference type="GO" id="GO:0003729">
    <property type="term" value="F:mRNA binding"/>
    <property type="evidence" value="ECO:0007669"/>
    <property type="project" value="InterPro"/>
</dbReference>
<keyword evidence="7" id="KW-0346">Stress response</keyword>
<keyword evidence="2" id="KW-1277">Toxin-antitoxin system</keyword>
<evidence type="ECO:0000256" key="4">
    <source>
        <dbReference type="ARBA" id="ARBA00022759"/>
    </source>
</evidence>
<gene>
    <name evidence="8" type="ORF">MiAbB_00082</name>
</gene>
<dbReference type="Gene3D" id="3.30.920.30">
    <property type="entry name" value="Hypothetical protein"/>
    <property type="match status" value="1"/>
</dbReference>
<name>A0A402D7G9_MICAE</name>
<evidence type="ECO:0000256" key="3">
    <source>
        <dbReference type="ARBA" id="ARBA00022722"/>
    </source>
</evidence>
<evidence type="ECO:0000256" key="1">
    <source>
        <dbReference type="ARBA" id="ARBA00006620"/>
    </source>
</evidence>
<keyword evidence="3" id="KW-0540">Nuclease</keyword>
<evidence type="ECO:0000256" key="7">
    <source>
        <dbReference type="ARBA" id="ARBA00023016"/>
    </source>
</evidence>
<dbReference type="Proteomes" id="UP000289660">
    <property type="component" value="Unassembled WGS sequence"/>
</dbReference>
<dbReference type="AlphaFoldDB" id="A0A402D7G9"/>
<organism evidence="8 9">
    <name type="scientific">Microcystis aeruginosa NIES-4285</name>
    <dbReference type="NCBI Taxonomy" id="2497681"/>
    <lineage>
        <taxon>Bacteria</taxon>
        <taxon>Bacillati</taxon>
        <taxon>Cyanobacteriota</taxon>
        <taxon>Cyanophyceae</taxon>
        <taxon>Oscillatoriophycideae</taxon>
        <taxon>Chroococcales</taxon>
        <taxon>Microcystaceae</taxon>
        <taxon>Microcystis</taxon>
    </lineage>
</organism>
<keyword evidence="6" id="KW-0694">RNA-binding</keyword>
<reference evidence="9" key="1">
    <citation type="submission" date="2018-12" db="EMBL/GenBank/DDBJ databases">
        <title>Genome sequence of Microcystis aeruginosa NIES-4285.</title>
        <authorList>
            <person name="Tanabe Y."/>
        </authorList>
    </citation>
    <scope>NUCLEOTIDE SEQUENCE [LARGE SCALE GENOMIC DNA]</scope>
    <source>
        <strain evidence="9">NIES-4285</strain>
    </source>
</reference>
<dbReference type="EMBL" id="BIFY01000001">
    <property type="protein sequence ID" value="GCE58179.1"/>
    <property type="molecule type" value="Genomic_DNA"/>
</dbReference>
<accession>A0A402D7G9</accession>
<dbReference type="GeneID" id="66709365"/>
<dbReference type="InterPro" id="IPR038570">
    <property type="entry name" value="HicA_sf"/>
</dbReference>
<protein>
    <recommendedName>
        <fullName evidence="10">YcfA-like protein</fullName>
    </recommendedName>
</protein>
<keyword evidence="4" id="KW-0255">Endonuclease</keyword>
<evidence type="ECO:0000256" key="6">
    <source>
        <dbReference type="ARBA" id="ARBA00022884"/>
    </source>
</evidence>
<keyword evidence="5" id="KW-0378">Hydrolase</keyword>
<comment type="similarity">
    <text evidence="1">Belongs to the HicA mRNA interferase family.</text>
</comment>
<evidence type="ECO:0000256" key="5">
    <source>
        <dbReference type="ARBA" id="ARBA00022801"/>
    </source>
</evidence>
<comment type="caution">
    <text evidence="8">The sequence shown here is derived from an EMBL/GenBank/DDBJ whole genome shotgun (WGS) entry which is preliminary data.</text>
</comment>
<evidence type="ECO:0008006" key="10">
    <source>
        <dbReference type="Google" id="ProtNLM"/>
    </source>
</evidence>
<dbReference type="SUPFAM" id="SSF54786">
    <property type="entry name" value="YcfA/nrd intein domain"/>
    <property type="match status" value="1"/>
</dbReference>